<feature type="transmembrane region" description="Helical" evidence="9">
    <location>
        <begin position="46"/>
        <end position="67"/>
    </location>
</feature>
<keyword evidence="7 9" id="KW-1133">Transmembrane helix</keyword>
<dbReference type="InterPro" id="IPR004706">
    <property type="entry name" value="Arsenical-R_Acr3"/>
</dbReference>
<evidence type="ECO:0000256" key="3">
    <source>
        <dbReference type="ARBA" id="ARBA00022448"/>
    </source>
</evidence>
<dbReference type="PANTHER" id="PTHR43057:SF1">
    <property type="entry name" value="ARSENICAL-RESISTANCE PROTEIN 3"/>
    <property type="match status" value="1"/>
</dbReference>
<protein>
    <submittedName>
        <fullName evidence="10">ACR3 family arsenite efflux transporter</fullName>
    </submittedName>
</protein>
<dbReference type="InterPro" id="IPR038770">
    <property type="entry name" value="Na+/solute_symporter_sf"/>
</dbReference>
<evidence type="ECO:0000256" key="4">
    <source>
        <dbReference type="ARBA" id="ARBA00022475"/>
    </source>
</evidence>
<evidence type="ECO:0000256" key="7">
    <source>
        <dbReference type="ARBA" id="ARBA00022989"/>
    </source>
</evidence>
<dbReference type="GO" id="GO:0015105">
    <property type="term" value="F:arsenite transmembrane transporter activity"/>
    <property type="evidence" value="ECO:0007669"/>
    <property type="project" value="TreeGrafter"/>
</dbReference>
<feature type="transmembrane region" description="Helical" evidence="9">
    <location>
        <begin position="275"/>
        <end position="299"/>
    </location>
</feature>
<feature type="transmembrane region" description="Helical" evidence="9">
    <location>
        <begin position="111"/>
        <end position="132"/>
    </location>
</feature>
<dbReference type="GO" id="GO:0046685">
    <property type="term" value="P:response to arsenic-containing substance"/>
    <property type="evidence" value="ECO:0007669"/>
    <property type="project" value="UniProtKB-KW"/>
</dbReference>
<dbReference type="Proteomes" id="UP001201020">
    <property type="component" value="Chromosome"/>
</dbReference>
<keyword evidence="8 9" id="KW-0472">Membrane</keyword>
<gene>
    <name evidence="10" type="primary">arsB</name>
    <name evidence="10" type="ORF">K9W45_01320</name>
</gene>
<dbReference type="InterPro" id="IPR002657">
    <property type="entry name" value="BilAc:Na_symport/Acr3"/>
</dbReference>
<dbReference type="Gene3D" id="1.20.1530.20">
    <property type="match status" value="1"/>
</dbReference>
<accession>A0A9Y1BLJ8</accession>
<evidence type="ECO:0000256" key="1">
    <source>
        <dbReference type="ARBA" id="ARBA00004651"/>
    </source>
</evidence>
<sequence>MSRKNLGLLDKYLPIWIGLTMVFGVMLGKFAPKVAEIIDSVKIDTVSVPIAIGLLWMMYPVLAKVNYEKIPQVTRDWKVFTYSIILNWAVGPFLMYGLAKLFLSNYPEYQIGLIIVGIARCIAMVLIWNLLAEGDNEKAAILVALNSVMQIFLYSVYAYFLIGTHINITMWDIAKNVLIYLGIPLLAGFLTRFILIRVKDQEWYDNKFMPKLSPTAMIGLLFTIVVMFAMQGETIVDNPLDILIIAVPLTLYFLIMFLASIFSSKLLGFKYKDSVTISFTAASNNFELAIAVAVGLFTITSKQALATTVGPLIEVPVLLSLVYFAKWSKSWLFKEKDVLNKSK</sequence>
<dbReference type="PANTHER" id="PTHR43057">
    <property type="entry name" value="ARSENITE EFFLUX TRANSPORTER"/>
    <property type="match status" value="1"/>
</dbReference>
<evidence type="ECO:0000256" key="5">
    <source>
        <dbReference type="ARBA" id="ARBA00022692"/>
    </source>
</evidence>
<feature type="transmembrane region" description="Helical" evidence="9">
    <location>
        <begin position="242"/>
        <end position="263"/>
    </location>
</feature>
<keyword evidence="3" id="KW-0813">Transport</keyword>
<dbReference type="GO" id="GO:0005886">
    <property type="term" value="C:plasma membrane"/>
    <property type="evidence" value="ECO:0007669"/>
    <property type="project" value="UniProtKB-SubCell"/>
</dbReference>
<dbReference type="AlphaFoldDB" id="A0A9Y1BLJ8"/>
<dbReference type="NCBIfam" id="TIGR00832">
    <property type="entry name" value="acr3"/>
    <property type="match status" value="1"/>
</dbReference>
<evidence type="ECO:0000313" key="10">
    <source>
        <dbReference type="EMBL" id="UJG41115.1"/>
    </source>
</evidence>
<proteinExistence type="inferred from homology"/>
<feature type="transmembrane region" description="Helical" evidence="9">
    <location>
        <begin position="208"/>
        <end position="230"/>
    </location>
</feature>
<feature type="transmembrane region" description="Helical" evidence="9">
    <location>
        <begin position="12"/>
        <end position="31"/>
    </location>
</feature>
<feature type="transmembrane region" description="Helical" evidence="9">
    <location>
        <begin position="305"/>
        <end position="325"/>
    </location>
</feature>
<feature type="transmembrane region" description="Helical" evidence="9">
    <location>
        <begin position="79"/>
        <end position="99"/>
    </location>
</feature>
<keyword evidence="5 9" id="KW-0812">Transmembrane</keyword>
<feature type="transmembrane region" description="Helical" evidence="9">
    <location>
        <begin position="177"/>
        <end position="196"/>
    </location>
</feature>
<keyword evidence="4" id="KW-1003">Cell membrane</keyword>
<dbReference type="GO" id="GO:0015297">
    <property type="term" value="F:antiporter activity"/>
    <property type="evidence" value="ECO:0007669"/>
    <property type="project" value="InterPro"/>
</dbReference>
<reference evidence="10" key="1">
    <citation type="journal article" date="2022" name="Nat. Microbiol.">
        <title>Unique mobile elements and scalable gene flow at the prokaryote-eukaryote boundary revealed by circularized Asgard archaea genomes.</title>
        <authorList>
            <person name="Wu F."/>
            <person name="Speth D.R."/>
            <person name="Philosof A."/>
            <person name="Cremiere A."/>
            <person name="Narayanan A."/>
            <person name="Barco R.A."/>
            <person name="Connon S.A."/>
            <person name="Amend J.P."/>
            <person name="Antoshechkin I.A."/>
            <person name="Orphan V.J."/>
        </authorList>
    </citation>
    <scope>NUCLEOTIDE SEQUENCE</scope>
    <source>
        <strain evidence="10">PM71</strain>
    </source>
</reference>
<dbReference type="FunFam" id="1.20.1530.20:FF:000009">
    <property type="entry name" value="Arsenite transporter, ACR3 family"/>
    <property type="match status" value="1"/>
</dbReference>
<evidence type="ECO:0000256" key="2">
    <source>
        <dbReference type="ARBA" id="ARBA00010110"/>
    </source>
</evidence>
<evidence type="ECO:0000256" key="6">
    <source>
        <dbReference type="ARBA" id="ARBA00022849"/>
    </source>
</evidence>
<dbReference type="GO" id="GO:0015104">
    <property type="term" value="F:antimonite transmembrane transporter activity"/>
    <property type="evidence" value="ECO:0007669"/>
    <property type="project" value="TreeGrafter"/>
</dbReference>
<name>A0A9Y1BLJ8_9ARCH</name>
<comment type="similarity">
    <text evidence="2">Belongs to the arsenical resistance-3 (ACR3) (TC 2.A.59) family.</text>
</comment>
<comment type="subcellular location">
    <subcellularLocation>
        <location evidence="1">Cell membrane</location>
        <topology evidence="1">Multi-pass membrane protein</topology>
    </subcellularLocation>
</comment>
<dbReference type="EMBL" id="CP084166">
    <property type="protein sequence ID" value="UJG41115.1"/>
    <property type="molecule type" value="Genomic_DNA"/>
</dbReference>
<evidence type="ECO:0000256" key="9">
    <source>
        <dbReference type="SAM" id="Phobius"/>
    </source>
</evidence>
<organism evidence="10">
    <name type="scientific">Candidatus Heimdallarchaeum aukensis</name>
    <dbReference type="NCBI Taxonomy" id="2876573"/>
    <lineage>
        <taxon>Archaea</taxon>
        <taxon>Promethearchaeati</taxon>
        <taxon>Candidatus Heimdallarchaeota</taxon>
        <taxon>Candidatus Heimdallarchaeia (ex Rinke et al. 2021) (nom. nud.)</taxon>
        <taxon>Candidatus Heimdallarchaeales</taxon>
        <taxon>Candidatus Heimdallarchaeaceae</taxon>
        <taxon>Candidatus Heimdallarchaeum</taxon>
    </lineage>
</organism>
<dbReference type="Pfam" id="PF01758">
    <property type="entry name" value="SBF"/>
    <property type="match status" value="1"/>
</dbReference>
<evidence type="ECO:0000256" key="8">
    <source>
        <dbReference type="ARBA" id="ARBA00023136"/>
    </source>
</evidence>
<dbReference type="PIRSF" id="PIRSF005508">
    <property type="entry name" value="Acr3"/>
    <property type="match status" value="1"/>
</dbReference>
<feature type="transmembrane region" description="Helical" evidence="9">
    <location>
        <begin position="139"/>
        <end position="162"/>
    </location>
</feature>
<keyword evidence="6" id="KW-0059">Arsenical resistance</keyword>